<reference evidence="2 3" key="1">
    <citation type="submission" date="2014-06" db="EMBL/GenBank/DDBJ databases">
        <title>Rhizobium pelagicum/R2-400B4.</title>
        <authorList>
            <person name="Kimes N.E."/>
            <person name="Lopez-Perez M."/>
        </authorList>
    </citation>
    <scope>NUCLEOTIDE SEQUENCE [LARGE SCALE GENOMIC DNA]</scope>
    <source>
        <strain evidence="2 3">R2-400B4</strain>
    </source>
</reference>
<proteinExistence type="predicted"/>
<dbReference type="RefSeq" id="WP_037165021.1">
    <property type="nucleotide sequence ID" value="NZ_CAJXID010000034.1"/>
</dbReference>
<organism evidence="2 3">
    <name type="scientific">Pseudorhizobium pelagicum</name>
    <dbReference type="NCBI Taxonomy" id="1509405"/>
    <lineage>
        <taxon>Bacteria</taxon>
        <taxon>Pseudomonadati</taxon>
        <taxon>Pseudomonadota</taxon>
        <taxon>Alphaproteobacteria</taxon>
        <taxon>Hyphomicrobiales</taxon>
        <taxon>Rhizobiaceae</taxon>
        <taxon>Rhizobium/Agrobacterium group</taxon>
        <taxon>Pseudorhizobium</taxon>
    </lineage>
</organism>
<dbReference type="OrthoDB" id="8453064at2"/>
<dbReference type="AlphaFoldDB" id="A0A922P5S0"/>
<dbReference type="EMBL" id="JOKJ01000004">
    <property type="protein sequence ID" value="KEQ09971.1"/>
    <property type="molecule type" value="Genomic_DNA"/>
</dbReference>
<comment type="caution">
    <text evidence="2">The sequence shown here is derived from an EMBL/GenBank/DDBJ whole genome shotgun (WGS) entry which is preliminary data.</text>
</comment>
<evidence type="ECO:0000313" key="3">
    <source>
        <dbReference type="Proteomes" id="UP000052167"/>
    </source>
</evidence>
<dbReference type="Proteomes" id="UP000052167">
    <property type="component" value="Unassembled WGS sequence"/>
</dbReference>
<evidence type="ECO:0000256" key="1">
    <source>
        <dbReference type="SAM" id="SignalP"/>
    </source>
</evidence>
<keyword evidence="3" id="KW-1185">Reference proteome</keyword>
<keyword evidence="1" id="KW-0732">Signal</keyword>
<evidence type="ECO:0000313" key="2">
    <source>
        <dbReference type="EMBL" id="KEQ09971.1"/>
    </source>
</evidence>
<name>A0A922P5S0_9HYPH</name>
<accession>A0A922P5S0</accession>
<sequence length="137" mass="15365">MRVLIATTAVIVTLLSSVAVNAQSITRTREPQVIDSYTAYIGRDDLYNSSGARLTKPWQIVRQDRANYHAYGIQDGDDEGDAFFADAANRQQLEEMLANGSMSRDAQSMILRGNCWVNVQVYGRGDRGSFIEVEVWR</sequence>
<feature type="signal peptide" evidence="1">
    <location>
        <begin position="1"/>
        <end position="22"/>
    </location>
</feature>
<feature type="chain" id="PRO_5038124823" evidence="1">
    <location>
        <begin position="23"/>
        <end position="137"/>
    </location>
</feature>
<protein>
    <submittedName>
        <fullName evidence="2">Uncharacterized protein</fullName>
    </submittedName>
</protein>
<gene>
    <name evidence="2" type="ORF">GV68_18375</name>
</gene>